<comment type="caution">
    <text evidence="2">The sequence shown here is derived from an EMBL/GenBank/DDBJ whole genome shotgun (WGS) entry which is preliminary data.</text>
</comment>
<proteinExistence type="predicted"/>
<name>A0A9Q1GIS4_9CARY</name>
<evidence type="ECO:0000313" key="2">
    <source>
        <dbReference type="EMBL" id="KAJ8421466.1"/>
    </source>
</evidence>
<keyword evidence="3" id="KW-1185">Reference proteome</keyword>
<reference evidence="2" key="1">
    <citation type="submission" date="2022-04" db="EMBL/GenBank/DDBJ databases">
        <title>Carnegiea gigantea Genome sequencing and assembly v2.</title>
        <authorList>
            <person name="Copetti D."/>
            <person name="Sanderson M.J."/>
            <person name="Burquez A."/>
            <person name="Wojciechowski M.F."/>
        </authorList>
    </citation>
    <scope>NUCLEOTIDE SEQUENCE</scope>
    <source>
        <strain evidence="2">SGP5-SGP5p</strain>
        <tissue evidence="2">Aerial part</tissue>
    </source>
</reference>
<accession>A0A9Q1GIS4</accession>
<organism evidence="2 3">
    <name type="scientific">Carnegiea gigantea</name>
    <dbReference type="NCBI Taxonomy" id="171969"/>
    <lineage>
        <taxon>Eukaryota</taxon>
        <taxon>Viridiplantae</taxon>
        <taxon>Streptophyta</taxon>
        <taxon>Embryophyta</taxon>
        <taxon>Tracheophyta</taxon>
        <taxon>Spermatophyta</taxon>
        <taxon>Magnoliopsida</taxon>
        <taxon>eudicotyledons</taxon>
        <taxon>Gunneridae</taxon>
        <taxon>Pentapetalae</taxon>
        <taxon>Caryophyllales</taxon>
        <taxon>Cactineae</taxon>
        <taxon>Cactaceae</taxon>
        <taxon>Cactoideae</taxon>
        <taxon>Echinocereeae</taxon>
        <taxon>Carnegiea</taxon>
    </lineage>
</organism>
<sequence length="257" mass="28478">MAPPRGGDTQNKQEGEEGRANWSKEVLLIYCDLCSEHVEKSKELEYKIDRLFGGSVATGEGIMTPNMDPPSDHTQEERQEAYIPSPPNNESIHDLAFTVEDNAETIDANLDMGASAWQELWRESSPIATPSGIQMAQNDGGQVRGKRLFEGNISGANKSAKTEGGKKRGSAAMLCEKLDTLLESINERNKRKACAVEPAPSLTDALAKLLTLDLETSLFSFACALMEDPRKRITLNCLPTDRAISWMRYLYDEHNKK</sequence>
<protein>
    <submittedName>
        <fullName evidence="2">Uncharacterized protein</fullName>
    </submittedName>
</protein>
<feature type="compositionally biased region" description="Basic and acidic residues" evidence="1">
    <location>
        <begin position="70"/>
        <end position="80"/>
    </location>
</feature>
<gene>
    <name evidence="2" type="ORF">Cgig2_028796</name>
</gene>
<evidence type="ECO:0000313" key="3">
    <source>
        <dbReference type="Proteomes" id="UP001153076"/>
    </source>
</evidence>
<dbReference type="Proteomes" id="UP001153076">
    <property type="component" value="Unassembled WGS sequence"/>
</dbReference>
<dbReference type="OrthoDB" id="4955136at2759"/>
<dbReference type="AlphaFoldDB" id="A0A9Q1GIS4"/>
<feature type="region of interest" description="Disordered" evidence="1">
    <location>
        <begin position="59"/>
        <end position="88"/>
    </location>
</feature>
<dbReference type="EMBL" id="JAKOGI010002709">
    <property type="protein sequence ID" value="KAJ8421466.1"/>
    <property type="molecule type" value="Genomic_DNA"/>
</dbReference>
<evidence type="ECO:0000256" key="1">
    <source>
        <dbReference type="SAM" id="MobiDB-lite"/>
    </source>
</evidence>